<reference evidence="1 2" key="1">
    <citation type="submission" date="2024-01" db="EMBL/GenBank/DDBJ databases">
        <authorList>
            <person name="Waweru B."/>
        </authorList>
    </citation>
    <scope>NUCLEOTIDE SEQUENCE [LARGE SCALE GENOMIC DNA]</scope>
</reference>
<comment type="caution">
    <text evidence="1">The sequence shown here is derived from an EMBL/GenBank/DDBJ whole genome shotgun (WGS) entry which is preliminary data.</text>
</comment>
<gene>
    <name evidence="1" type="ORF">DCAF_LOCUS11355</name>
</gene>
<name>A0AAV1RLA8_9ROSI</name>
<proteinExistence type="predicted"/>
<accession>A0AAV1RLA8</accession>
<dbReference type="EMBL" id="CAWUPB010000994">
    <property type="protein sequence ID" value="CAK7336347.1"/>
    <property type="molecule type" value="Genomic_DNA"/>
</dbReference>
<evidence type="ECO:0000313" key="2">
    <source>
        <dbReference type="Proteomes" id="UP001314170"/>
    </source>
</evidence>
<dbReference type="AlphaFoldDB" id="A0AAV1RLA8"/>
<keyword evidence="2" id="KW-1185">Reference proteome</keyword>
<organism evidence="1 2">
    <name type="scientific">Dovyalis caffra</name>
    <dbReference type="NCBI Taxonomy" id="77055"/>
    <lineage>
        <taxon>Eukaryota</taxon>
        <taxon>Viridiplantae</taxon>
        <taxon>Streptophyta</taxon>
        <taxon>Embryophyta</taxon>
        <taxon>Tracheophyta</taxon>
        <taxon>Spermatophyta</taxon>
        <taxon>Magnoliopsida</taxon>
        <taxon>eudicotyledons</taxon>
        <taxon>Gunneridae</taxon>
        <taxon>Pentapetalae</taxon>
        <taxon>rosids</taxon>
        <taxon>fabids</taxon>
        <taxon>Malpighiales</taxon>
        <taxon>Salicaceae</taxon>
        <taxon>Flacourtieae</taxon>
        <taxon>Dovyalis</taxon>
    </lineage>
</organism>
<sequence>MTGDNQPTTHHLFNSRDRRPPKLELREKRGCVIDVTRHGILAIIAKIKSSTYYWLVKAERASEGVEDTLAARDRRGRFRGSGVVLELGSGIIRTMNLKAMVTHNFIFQALVEKSNLPILDTVNYEVIVGNGQRDEGKGDL</sequence>
<protein>
    <submittedName>
        <fullName evidence="1">Uncharacterized protein</fullName>
    </submittedName>
</protein>
<dbReference type="Proteomes" id="UP001314170">
    <property type="component" value="Unassembled WGS sequence"/>
</dbReference>
<evidence type="ECO:0000313" key="1">
    <source>
        <dbReference type="EMBL" id="CAK7336347.1"/>
    </source>
</evidence>